<gene>
    <name evidence="1" type="ORF">DASC09_051560</name>
</gene>
<dbReference type="AlphaFoldDB" id="A0AAV5QTE3"/>
<protein>
    <submittedName>
        <fullName evidence="1">Uncharacterized protein</fullName>
    </submittedName>
</protein>
<dbReference type="RefSeq" id="XP_064854827.1">
    <property type="nucleotide sequence ID" value="XM_064998755.1"/>
</dbReference>
<accession>A0AAV5QTE3</accession>
<organism evidence="1 2">
    <name type="scientific">Saccharomycopsis crataegensis</name>
    <dbReference type="NCBI Taxonomy" id="43959"/>
    <lineage>
        <taxon>Eukaryota</taxon>
        <taxon>Fungi</taxon>
        <taxon>Dikarya</taxon>
        <taxon>Ascomycota</taxon>
        <taxon>Saccharomycotina</taxon>
        <taxon>Saccharomycetes</taxon>
        <taxon>Saccharomycopsidaceae</taxon>
        <taxon>Saccharomycopsis</taxon>
    </lineage>
</organism>
<dbReference type="Proteomes" id="UP001360560">
    <property type="component" value="Unassembled WGS sequence"/>
</dbReference>
<proteinExistence type="predicted"/>
<sequence>MNGYHSFSPLINLGHHQLTNQSTIPLYELARATMKFKKLFKGKKPSTSEVGDIVLKANSTQSVTIHPQYTPNSPESISTADEFEFETHSQIESSSSLEEISDEEFIGQGFELVTKKNDFQYSIKPSLKIDTTVAETFAKNLEHEKSLDHHDYSFKKFEASNDNFVSIGIKMTPSTKVAFFEPTKTFDKSGTRNSHRFSNINPNYKIQRLPIETIELLTNTFNEYIENDVYEYKSLDPQSKFVYLMERRNIYDENFASLDINDADYSSEILQV</sequence>
<dbReference type="GeneID" id="90075806"/>
<evidence type="ECO:0000313" key="2">
    <source>
        <dbReference type="Proteomes" id="UP001360560"/>
    </source>
</evidence>
<evidence type="ECO:0000313" key="1">
    <source>
        <dbReference type="EMBL" id="GMM37831.1"/>
    </source>
</evidence>
<reference evidence="1 2" key="1">
    <citation type="journal article" date="2023" name="Elife">
        <title>Identification of key yeast species and microbe-microbe interactions impacting larval growth of Drosophila in the wild.</title>
        <authorList>
            <person name="Mure A."/>
            <person name="Sugiura Y."/>
            <person name="Maeda R."/>
            <person name="Honda K."/>
            <person name="Sakurai N."/>
            <person name="Takahashi Y."/>
            <person name="Watada M."/>
            <person name="Katoh T."/>
            <person name="Gotoh A."/>
            <person name="Gotoh Y."/>
            <person name="Taniguchi I."/>
            <person name="Nakamura K."/>
            <person name="Hayashi T."/>
            <person name="Katayama T."/>
            <person name="Uemura T."/>
            <person name="Hattori Y."/>
        </authorList>
    </citation>
    <scope>NUCLEOTIDE SEQUENCE [LARGE SCALE GENOMIC DNA]</scope>
    <source>
        <strain evidence="1 2">SC-9</strain>
    </source>
</reference>
<name>A0AAV5QTE3_9ASCO</name>
<comment type="caution">
    <text evidence="1">The sequence shown here is derived from an EMBL/GenBank/DDBJ whole genome shotgun (WGS) entry which is preliminary data.</text>
</comment>
<keyword evidence="2" id="KW-1185">Reference proteome</keyword>
<dbReference type="EMBL" id="BTFZ01000012">
    <property type="protein sequence ID" value="GMM37831.1"/>
    <property type="molecule type" value="Genomic_DNA"/>
</dbReference>